<evidence type="ECO:0000256" key="3">
    <source>
        <dbReference type="ARBA" id="ARBA00023242"/>
    </source>
</evidence>
<dbReference type="InterPro" id="IPR032308">
    <property type="entry name" value="TDBD"/>
</dbReference>
<dbReference type="Proteomes" id="UP000593562">
    <property type="component" value="Unassembled WGS sequence"/>
</dbReference>
<feature type="region of interest" description="Disordered" evidence="5">
    <location>
        <begin position="46"/>
        <end position="117"/>
    </location>
</feature>
<dbReference type="GO" id="GO:0005634">
    <property type="term" value="C:nucleus"/>
    <property type="evidence" value="ECO:0007669"/>
    <property type="project" value="UniProtKB-SubCell"/>
</dbReference>
<dbReference type="Pfam" id="PF16135">
    <property type="entry name" value="TDBD"/>
    <property type="match status" value="1"/>
</dbReference>
<comment type="similarity">
    <text evidence="2 4">Belongs to the Ninja family.</text>
</comment>
<dbReference type="InterPro" id="IPR031307">
    <property type="entry name" value="Ninja_fam"/>
</dbReference>
<evidence type="ECO:0000313" key="7">
    <source>
        <dbReference type="EMBL" id="KAF5734666.1"/>
    </source>
</evidence>
<evidence type="ECO:0000256" key="4">
    <source>
        <dbReference type="RuleBase" id="RU369029"/>
    </source>
</evidence>
<organism evidence="7 8">
    <name type="scientific">Tripterygium wilfordii</name>
    <name type="common">Thunder God vine</name>
    <dbReference type="NCBI Taxonomy" id="458696"/>
    <lineage>
        <taxon>Eukaryota</taxon>
        <taxon>Viridiplantae</taxon>
        <taxon>Streptophyta</taxon>
        <taxon>Embryophyta</taxon>
        <taxon>Tracheophyta</taxon>
        <taxon>Spermatophyta</taxon>
        <taxon>Magnoliopsida</taxon>
        <taxon>eudicotyledons</taxon>
        <taxon>Gunneridae</taxon>
        <taxon>Pentapetalae</taxon>
        <taxon>rosids</taxon>
        <taxon>fabids</taxon>
        <taxon>Celastrales</taxon>
        <taxon>Celastraceae</taxon>
        <taxon>Tripterygium</taxon>
    </lineage>
</organism>
<accession>A0A7J7CL20</accession>
<reference evidence="7 8" key="1">
    <citation type="journal article" date="2020" name="Nat. Commun.">
        <title>Genome of Tripterygium wilfordii and identification of cytochrome P450 involved in triptolide biosynthesis.</title>
        <authorList>
            <person name="Tu L."/>
            <person name="Su P."/>
            <person name="Zhang Z."/>
            <person name="Gao L."/>
            <person name="Wang J."/>
            <person name="Hu T."/>
            <person name="Zhou J."/>
            <person name="Zhang Y."/>
            <person name="Zhao Y."/>
            <person name="Liu Y."/>
            <person name="Song Y."/>
            <person name="Tong Y."/>
            <person name="Lu Y."/>
            <person name="Yang J."/>
            <person name="Xu C."/>
            <person name="Jia M."/>
            <person name="Peters R.J."/>
            <person name="Huang L."/>
            <person name="Gao W."/>
        </authorList>
    </citation>
    <scope>NUCLEOTIDE SEQUENCE [LARGE SCALE GENOMIC DNA]</scope>
    <source>
        <strain evidence="8">cv. XIE 37</strain>
        <tissue evidence="7">Leaf</tissue>
    </source>
</reference>
<evidence type="ECO:0000256" key="2">
    <source>
        <dbReference type="ARBA" id="ARBA00006081"/>
    </source>
</evidence>
<comment type="function">
    <text evidence="4">Acts as a negative regulator of abscisic acid (ABA) response.</text>
</comment>
<evidence type="ECO:0000256" key="5">
    <source>
        <dbReference type="SAM" id="MobiDB-lite"/>
    </source>
</evidence>
<evidence type="ECO:0000313" key="8">
    <source>
        <dbReference type="Proteomes" id="UP000593562"/>
    </source>
</evidence>
<sequence>MLVVLLWQQLISGSQKRELLQTVSAIEAFVHCWLALTWLEARRAAENTRKSPEIPAVKGIGSSKTSSAAKEGSNSQELPKQEDVKPKVTSDDGKFVKPADRKPENGSERARLSNGIAEDEAMEMMRKMPTVTTTGDGPNGRRIEGFLYNYLKGEVTIVCICHGRFLSPEEFIRHAGGVDVSNPTRRIKICPSNF</sequence>
<name>A0A7J7CL20_TRIWF</name>
<feature type="domain" description="Tify" evidence="6">
    <location>
        <begin position="155"/>
        <end position="187"/>
    </location>
</feature>
<evidence type="ECO:0000256" key="1">
    <source>
        <dbReference type="ARBA" id="ARBA00004123"/>
    </source>
</evidence>
<keyword evidence="8" id="KW-1185">Reference proteome</keyword>
<protein>
    <recommendedName>
        <fullName evidence="4">Ninja-family protein</fullName>
    </recommendedName>
    <alternativeName>
        <fullName evidence="4">ABI-binding protein</fullName>
    </alternativeName>
</protein>
<dbReference type="PANTHER" id="PTHR31413">
    <property type="entry name" value="AFP HOMOLOG 2"/>
    <property type="match status" value="1"/>
</dbReference>
<evidence type="ECO:0000259" key="6">
    <source>
        <dbReference type="Pfam" id="PF16135"/>
    </source>
</evidence>
<comment type="caution">
    <text evidence="7">The sequence shown here is derived from an EMBL/GenBank/DDBJ whole genome shotgun (WGS) entry which is preliminary data.</text>
</comment>
<dbReference type="AlphaFoldDB" id="A0A7J7CL20"/>
<keyword evidence="3 4" id="KW-0539">Nucleus</keyword>
<proteinExistence type="inferred from homology"/>
<feature type="compositionally biased region" description="Basic and acidic residues" evidence="5">
    <location>
        <begin position="79"/>
        <end position="111"/>
    </location>
</feature>
<dbReference type="InParanoid" id="A0A7J7CL20"/>
<dbReference type="EMBL" id="JAAARO010000015">
    <property type="protein sequence ID" value="KAF5734666.1"/>
    <property type="molecule type" value="Genomic_DNA"/>
</dbReference>
<comment type="subcellular location">
    <subcellularLocation>
        <location evidence="1 4">Nucleus</location>
    </subcellularLocation>
</comment>
<dbReference type="PANTHER" id="PTHR31413:SF43">
    <property type="entry name" value="NINJA-FAMILY PROTEIN"/>
    <property type="match status" value="1"/>
</dbReference>
<dbReference type="GO" id="GO:0045892">
    <property type="term" value="P:negative regulation of DNA-templated transcription"/>
    <property type="evidence" value="ECO:0007669"/>
    <property type="project" value="TreeGrafter"/>
</dbReference>
<dbReference type="GO" id="GO:0007165">
    <property type="term" value="P:signal transduction"/>
    <property type="evidence" value="ECO:0007669"/>
    <property type="project" value="InterPro"/>
</dbReference>
<feature type="compositionally biased region" description="Polar residues" evidence="5">
    <location>
        <begin position="62"/>
        <end position="78"/>
    </location>
</feature>
<gene>
    <name evidence="7" type="ORF">HS088_TW15G00158</name>
</gene>